<dbReference type="Proteomes" id="UP000578252">
    <property type="component" value="Unassembled WGS sequence"/>
</dbReference>
<protein>
    <submittedName>
        <fullName evidence="2">Uncharacterized protein</fullName>
    </submittedName>
</protein>
<comment type="caution">
    <text evidence="2">The sequence shown here is derived from an EMBL/GenBank/DDBJ whole genome shotgun (WGS) entry which is preliminary data.</text>
</comment>
<organism evidence="2 3">
    <name type="scientific">Mobiluncus mulieris</name>
    <dbReference type="NCBI Taxonomy" id="2052"/>
    <lineage>
        <taxon>Bacteria</taxon>
        <taxon>Bacillati</taxon>
        <taxon>Actinomycetota</taxon>
        <taxon>Actinomycetes</taxon>
        <taxon>Actinomycetales</taxon>
        <taxon>Actinomycetaceae</taxon>
        <taxon>Mobiluncus</taxon>
    </lineage>
</organism>
<proteinExistence type="predicted"/>
<evidence type="ECO:0000313" key="2">
    <source>
        <dbReference type="EMBL" id="NMW64406.1"/>
    </source>
</evidence>
<evidence type="ECO:0000313" key="3">
    <source>
        <dbReference type="Proteomes" id="UP000578252"/>
    </source>
</evidence>
<dbReference type="EMBL" id="JABCUR010000002">
    <property type="protein sequence ID" value="NMW64406.1"/>
    <property type="molecule type" value="Genomic_DNA"/>
</dbReference>
<reference evidence="2 3" key="1">
    <citation type="submission" date="2020-04" db="EMBL/GenBank/DDBJ databases">
        <title>Antimicrobial susceptibility and clonality of vaginal-derived multi-drug resistant Mobiluncus isolates in China.</title>
        <authorList>
            <person name="Zhang X."/>
        </authorList>
    </citation>
    <scope>NUCLEOTIDE SEQUENCE [LARGE SCALE GENOMIC DNA]</scope>
    <source>
        <strain evidence="2 3">13</strain>
    </source>
</reference>
<accession>A0A7Y0TZX5</accession>
<gene>
    <name evidence="2" type="ORF">HHJ78_02395</name>
</gene>
<evidence type="ECO:0000256" key="1">
    <source>
        <dbReference type="SAM" id="SignalP"/>
    </source>
</evidence>
<dbReference type="PROSITE" id="PS51257">
    <property type="entry name" value="PROKAR_LIPOPROTEIN"/>
    <property type="match status" value="1"/>
</dbReference>
<sequence>MGKKMVSTIKKCRATVCSIILVWSSCGADTTGNTLEDEAEAQEVLSKMAITAEVDPQSATVTLPADRYAHFFPGELARLEDAQVIAKYGCDRVEYYYNGDSENPSPHGFIADASKAAARENGMFNRFGPWTEEMAQRFAYTDPTTLENQVYFGLIPPPPGFLEEQFQREMAKLGGYIGLECEKKLDPEVFSRGRLDSLRPPESRELMFGNLMPELRKTAEFKEALADLKQCYRENGLTVKKAKDESPTHTVIDGANRLKINNKQIDLARKDVQCKTKVDFVNRVAQEAAKIQVSRFAKHHQKLVAWRAEVDKALAKADEVIASHPNMLRAR</sequence>
<keyword evidence="1" id="KW-0732">Signal</keyword>
<dbReference type="RefSeq" id="WP_169771540.1">
    <property type="nucleotide sequence ID" value="NZ_JABCUR010000002.1"/>
</dbReference>
<dbReference type="AlphaFoldDB" id="A0A7Y0TZX5"/>
<name>A0A7Y0TZX5_9ACTO</name>
<feature type="signal peptide" evidence="1">
    <location>
        <begin position="1"/>
        <end position="28"/>
    </location>
</feature>
<feature type="chain" id="PRO_5031124201" evidence="1">
    <location>
        <begin position="29"/>
        <end position="331"/>
    </location>
</feature>